<dbReference type="Proteomes" id="UP000824082">
    <property type="component" value="Unassembled WGS sequence"/>
</dbReference>
<comment type="caution">
    <text evidence="1">The sequence shown here is derived from an EMBL/GenBank/DDBJ whole genome shotgun (WGS) entry which is preliminary data.</text>
</comment>
<dbReference type="NCBIfam" id="TIGR02874">
    <property type="entry name" value="spore_ytfJ"/>
    <property type="match status" value="1"/>
</dbReference>
<dbReference type="Pfam" id="PF09579">
    <property type="entry name" value="Spore_YtfJ"/>
    <property type="match status" value="1"/>
</dbReference>
<reference evidence="1" key="2">
    <citation type="journal article" date="2021" name="PeerJ">
        <title>Extensive microbial diversity within the chicken gut microbiome revealed by metagenomics and culture.</title>
        <authorList>
            <person name="Gilroy R."/>
            <person name="Ravi A."/>
            <person name="Getino M."/>
            <person name="Pursley I."/>
            <person name="Horton D.L."/>
            <person name="Alikhan N.F."/>
            <person name="Baker D."/>
            <person name="Gharbi K."/>
            <person name="Hall N."/>
            <person name="Watson M."/>
            <person name="Adriaenssens E.M."/>
            <person name="Foster-Nyarko E."/>
            <person name="Jarju S."/>
            <person name="Secka A."/>
            <person name="Antonio M."/>
            <person name="Oren A."/>
            <person name="Chaudhuri R.R."/>
            <person name="La Ragione R."/>
            <person name="Hildebrand F."/>
            <person name="Pallen M.J."/>
        </authorList>
    </citation>
    <scope>NUCLEOTIDE SEQUENCE</scope>
    <source>
        <strain evidence="1">4509</strain>
    </source>
</reference>
<dbReference type="EMBL" id="DVMX01000010">
    <property type="protein sequence ID" value="HIU41029.1"/>
    <property type="molecule type" value="Genomic_DNA"/>
</dbReference>
<dbReference type="PIRSF" id="PIRSF021377">
    <property type="entry name" value="YtfJ"/>
    <property type="match status" value="1"/>
</dbReference>
<dbReference type="AlphaFoldDB" id="A0A9D1IRZ3"/>
<proteinExistence type="predicted"/>
<sequence>MNEHPIQGLMGTTMEKIRDMVDVNTIIGDPIVTPDGTTIIPVSKVSFGFASGGSDIPAKVPKEVFGGGSGAGVSIQPLGFLVVHQGDVRLLEMNGPGDSMGKALGLVPDVISKISDLFKKDKEDQKPNETAPAD</sequence>
<protein>
    <submittedName>
        <fullName evidence="1">GerW family sporulation protein</fullName>
    </submittedName>
</protein>
<dbReference type="PANTHER" id="PTHR39162">
    <property type="entry name" value="GLL3345 PROTEIN"/>
    <property type="match status" value="1"/>
</dbReference>
<dbReference type="PANTHER" id="PTHR39162:SF1">
    <property type="entry name" value="SPORULATION PROTEIN YTFJ"/>
    <property type="match status" value="1"/>
</dbReference>
<evidence type="ECO:0000313" key="1">
    <source>
        <dbReference type="EMBL" id="HIU41029.1"/>
    </source>
</evidence>
<gene>
    <name evidence="1" type="primary">ytfJ</name>
    <name evidence="1" type="ORF">IAD19_00560</name>
</gene>
<reference evidence="1" key="1">
    <citation type="submission" date="2020-10" db="EMBL/GenBank/DDBJ databases">
        <authorList>
            <person name="Gilroy R."/>
        </authorList>
    </citation>
    <scope>NUCLEOTIDE SEQUENCE</scope>
    <source>
        <strain evidence="1">4509</strain>
    </source>
</reference>
<dbReference type="InterPro" id="IPR014229">
    <property type="entry name" value="Spore_YtfJ"/>
</dbReference>
<accession>A0A9D1IRZ3</accession>
<evidence type="ECO:0000313" key="2">
    <source>
        <dbReference type="Proteomes" id="UP000824082"/>
    </source>
</evidence>
<organism evidence="1 2">
    <name type="scientific">Candidatus Egerieicola faecale</name>
    <dbReference type="NCBI Taxonomy" id="2840774"/>
    <lineage>
        <taxon>Bacteria</taxon>
        <taxon>Bacillati</taxon>
        <taxon>Bacillota</taxon>
        <taxon>Clostridia</taxon>
        <taxon>Eubacteriales</taxon>
        <taxon>Oscillospiraceae</taxon>
        <taxon>Oscillospiraceae incertae sedis</taxon>
        <taxon>Candidatus Egerieicola</taxon>
    </lineage>
</organism>
<name>A0A9D1IRZ3_9FIRM</name>